<keyword evidence="3" id="KW-1185">Reference proteome</keyword>
<proteinExistence type="predicted"/>
<dbReference type="AlphaFoldDB" id="A0A0A0F4M6"/>
<dbReference type="Proteomes" id="UP000029989">
    <property type="component" value="Unassembled WGS sequence"/>
</dbReference>
<reference evidence="2 3" key="1">
    <citation type="journal article" date="2015" name="Stand. Genomic Sci.">
        <title>Genomic information of the arsenic-resistant bacterium Lysobacter arseniciresistens type strain ZS79(T) and comparison of Lysobacter draft genomes.</title>
        <authorList>
            <person name="Liu L."/>
            <person name="Zhang S."/>
            <person name="Luo M."/>
            <person name="Wang G."/>
        </authorList>
    </citation>
    <scope>NUCLEOTIDE SEQUENCE [LARGE SCALE GENOMIC DNA]</scope>
    <source>
        <strain evidence="2 3">ZS79</strain>
    </source>
</reference>
<protein>
    <recommendedName>
        <fullName evidence="4">Transmembrane protein</fullName>
    </recommendedName>
</protein>
<keyword evidence="1" id="KW-0472">Membrane</keyword>
<gene>
    <name evidence="2" type="ORF">N799_01120</name>
</gene>
<keyword evidence="1" id="KW-1133">Transmembrane helix</keyword>
<feature type="transmembrane region" description="Helical" evidence="1">
    <location>
        <begin position="57"/>
        <end position="83"/>
    </location>
</feature>
<feature type="transmembrane region" description="Helical" evidence="1">
    <location>
        <begin position="95"/>
        <end position="118"/>
    </location>
</feature>
<evidence type="ECO:0000313" key="3">
    <source>
        <dbReference type="Proteomes" id="UP000029989"/>
    </source>
</evidence>
<name>A0A0A0F4M6_9GAMM</name>
<dbReference type="RefSeq" id="WP_036206491.1">
    <property type="nucleotide sequence ID" value="NZ_AVPT01000001.1"/>
</dbReference>
<comment type="caution">
    <text evidence="2">The sequence shown here is derived from an EMBL/GenBank/DDBJ whole genome shotgun (WGS) entry which is preliminary data.</text>
</comment>
<dbReference type="EMBL" id="AVPT01000001">
    <property type="protein sequence ID" value="KGM57794.1"/>
    <property type="molecule type" value="Genomic_DNA"/>
</dbReference>
<accession>A0A0A0F4M6</accession>
<evidence type="ECO:0000256" key="1">
    <source>
        <dbReference type="SAM" id="Phobius"/>
    </source>
</evidence>
<feature type="transmembrane region" description="Helical" evidence="1">
    <location>
        <begin position="25"/>
        <end position="45"/>
    </location>
</feature>
<evidence type="ECO:0008006" key="4">
    <source>
        <dbReference type="Google" id="ProtNLM"/>
    </source>
</evidence>
<keyword evidence="1" id="KW-0812">Transmembrane</keyword>
<evidence type="ECO:0000313" key="2">
    <source>
        <dbReference type="EMBL" id="KGM57794.1"/>
    </source>
</evidence>
<sequence>MTIAKVPPAAGHIEDGHRWRRVSHVIGAASLLVPAACLLALRAGVLQLDGEFCGMSALGVVLLSYVACFALSVLAVTLGAIGYRSLPMPRPRWRGVELLLTGLPALAMAGIGLAVVILE</sequence>
<organism evidence="2 3">
    <name type="scientific">Lysobacter arseniciresistens ZS79</name>
    <dbReference type="NCBI Taxonomy" id="913325"/>
    <lineage>
        <taxon>Bacteria</taxon>
        <taxon>Pseudomonadati</taxon>
        <taxon>Pseudomonadota</taxon>
        <taxon>Gammaproteobacteria</taxon>
        <taxon>Lysobacterales</taxon>
        <taxon>Lysobacteraceae</taxon>
        <taxon>Novilysobacter</taxon>
    </lineage>
</organism>